<dbReference type="GO" id="GO:0016020">
    <property type="term" value="C:membrane"/>
    <property type="evidence" value="ECO:0007669"/>
    <property type="project" value="InterPro"/>
</dbReference>
<feature type="transmembrane region" description="Helical" evidence="7">
    <location>
        <begin position="184"/>
        <end position="206"/>
    </location>
</feature>
<keyword evidence="4" id="KW-1001">Plastid inner membrane</keyword>
<feature type="transmembrane region" description="Helical" evidence="7">
    <location>
        <begin position="332"/>
        <end position="350"/>
    </location>
</feature>
<feature type="transmembrane region" description="Helical" evidence="7">
    <location>
        <begin position="370"/>
        <end position="393"/>
    </location>
</feature>
<sequence length="479" mass="52355">MRENLIFIFMLNLKTGSLKLALIFFIGAILFVMPAPEGLSAKSWNLLIIFSATVAGAILNPMPMGVLVMLSILVSLLTDTLTLTQAFSGFGSYIVWLVVFAFFISRAIIKSNLGKRIAYYFIAKLGHSIIGLSYGLIFTELFLAPFIPSASARGGGVIFPVVQALTDQYNFVSAGKHDTRIRQFLMQLCFQANVITSSMFLTAMAGNPLISGLASGIGIDLSITKWALGAIVPGICALLILPFIIKFVIKPNVNNMVHAPILAQTVLKDIGPFSRNEIMVLITFAVLIILWVGGSFFGVDATTTALLGFILLLLTGVITWDDAMNEKEAWRTFIWFAGFVMLSKFLSEMGVTKWVGDNIEEALSSYNVTFAIPILLILFFYMHYFFASITVYASVMYATFAMLLIALGVPPLVTALVLAVLANLSACLTHYGTTSAPIFFGSSHMSVKSWWAAGFIIGVFHLLIWSTLGICWLEALGWL</sequence>
<gene>
    <name evidence="8" type="ORF">MHYMCMPASI_00893</name>
</gene>
<dbReference type="PIRSF" id="PIRSF002457">
    <property type="entry name" value="DASS"/>
    <property type="match status" value="1"/>
</dbReference>
<feature type="transmembrane region" description="Helical" evidence="7">
    <location>
        <begin position="400"/>
        <end position="422"/>
    </location>
</feature>
<evidence type="ECO:0000313" key="8">
    <source>
        <dbReference type="EMBL" id="CAG7596876.1"/>
    </source>
</evidence>
<comment type="similarity">
    <text evidence="2">Belongs to the SLC13A/DASS transporter (TC 2.A.47) family. DIT1 subfamily.</text>
</comment>
<evidence type="ECO:0000256" key="6">
    <source>
        <dbReference type="ARBA" id="ARBA00023136"/>
    </source>
</evidence>
<feature type="transmembrane region" description="Helical" evidence="7">
    <location>
        <begin position="450"/>
        <end position="473"/>
    </location>
</feature>
<evidence type="ECO:0000256" key="3">
    <source>
        <dbReference type="ARBA" id="ARBA00022692"/>
    </source>
</evidence>
<evidence type="ECO:0000313" key="9">
    <source>
        <dbReference type="Proteomes" id="UP000837675"/>
    </source>
</evidence>
<proteinExistence type="inferred from homology"/>
<keyword evidence="6 7" id="KW-0472">Membrane</keyword>
<evidence type="ECO:0000256" key="7">
    <source>
        <dbReference type="SAM" id="Phobius"/>
    </source>
</evidence>
<keyword evidence="3 7" id="KW-0812">Transmembrane</keyword>
<comment type="subcellular location">
    <subcellularLocation>
        <location evidence="1">Plastid</location>
        <location evidence="1">Chloroplast inner membrane</location>
        <topology evidence="1">Multi-pass membrane protein</topology>
    </subcellularLocation>
</comment>
<dbReference type="EMBL" id="CAJVAF010000317">
    <property type="protein sequence ID" value="CAG7596876.1"/>
    <property type="molecule type" value="Genomic_DNA"/>
</dbReference>
<protein>
    <submittedName>
        <fullName evidence="8">DASS family sodium-coupled anion symporter</fullName>
    </submittedName>
</protein>
<dbReference type="Pfam" id="PF00939">
    <property type="entry name" value="Na_sulph_symp"/>
    <property type="match status" value="1"/>
</dbReference>
<feature type="transmembrane region" description="Helical" evidence="7">
    <location>
        <begin position="44"/>
        <end position="74"/>
    </location>
</feature>
<dbReference type="GO" id="GO:0022857">
    <property type="term" value="F:transmembrane transporter activity"/>
    <property type="evidence" value="ECO:0007669"/>
    <property type="project" value="InterPro"/>
</dbReference>
<dbReference type="NCBIfam" id="TIGR00785">
    <property type="entry name" value="dass"/>
    <property type="match status" value="1"/>
</dbReference>
<organism evidence="8 9">
    <name type="scientific">Hyalomma marginatum</name>
    <dbReference type="NCBI Taxonomy" id="34627"/>
    <lineage>
        <taxon>Eukaryota</taxon>
        <taxon>Metazoa</taxon>
        <taxon>Ecdysozoa</taxon>
        <taxon>Arthropoda</taxon>
        <taxon>Chelicerata</taxon>
        <taxon>Arachnida</taxon>
        <taxon>Acari</taxon>
        <taxon>Parasitiformes</taxon>
        <taxon>Ixodida</taxon>
        <taxon>Ixodoidea</taxon>
        <taxon>Ixodidae</taxon>
        <taxon>Hyalomminae</taxon>
        <taxon>Hyalomma</taxon>
    </lineage>
</organism>
<dbReference type="Proteomes" id="UP000837675">
    <property type="component" value="Unassembled WGS sequence"/>
</dbReference>
<accession>A0A8S4C358</accession>
<dbReference type="PANTHER" id="PTHR42826">
    <property type="entry name" value="DICARBOXYLATE TRANSPORTER 2.1, CHLOROPLASTIC"/>
    <property type="match status" value="1"/>
</dbReference>
<dbReference type="AlphaFoldDB" id="A0A8S4C358"/>
<evidence type="ECO:0000256" key="2">
    <source>
        <dbReference type="ARBA" id="ARBA00007349"/>
    </source>
</evidence>
<dbReference type="InterPro" id="IPR001898">
    <property type="entry name" value="SLC13A/DASS"/>
</dbReference>
<evidence type="ECO:0000256" key="1">
    <source>
        <dbReference type="ARBA" id="ARBA00004478"/>
    </source>
</evidence>
<evidence type="ECO:0000256" key="4">
    <source>
        <dbReference type="ARBA" id="ARBA00022780"/>
    </source>
</evidence>
<feature type="transmembrane region" description="Helical" evidence="7">
    <location>
        <begin position="303"/>
        <end position="320"/>
    </location>
</feature>
<feature type="transmembrane region" description="Helical" evidence="7">
    <location>
        <begin position="6"/>
        <end position="32"/>
    </location>
</feature>
<keyword evidence="5 7" id="KW-1133">Transmembrane helix</keyword>
<comment type="caution">
    <text evidence="8">The sequence shown here is derived from an EMBL/GenBank/DDBJ whole genome shotgun (WGS) entry which is preliminary data.</text>
</comment>
<evidence type="ECO:0000256" key="5">
    <source>
        <dbReference type="ARBA" id="ARBA00022989"/>
    </source>
</evidence>
<dbReference type="InterPro" id="IPR030676">
    <property type="entry name" value="CitT-rel"/>
</dbReference>
<feature type="transmembrane region" description="Helical" evidence="7">
    <location>
        <begin position="150"/>
        <end position="172"/>
    </location>
</feature>
<keyword evidence="9" id="KW-1185">Reference proteome</keyword>
<feature type="transmembrane region" description="Helical" evidence="7">
    <location>
        <begin position="117"/>
        <end position="138"/>
    </location>
</feature>
<reference evidence="8" key="1">
    <citation type="submission" date="2021-06" db="EMBL/GenBank/DDBJ databases">
        <authorList>
            <person name="Nardi T."/>
            <person name="Nardi T."/>
        </authorList>
    </citation>
    <scope>NUCLEOTIDE SEQUENCE</scope>
</reference>
<keyword evidence="4" id="KW-0934">Plastid</keyword>
<feature type="transmembrane region" description="Helical" evidence="7">
    <location>
        <begin position="86"/>
        <end position="105"/>
    </location>
</feature>
<feature type="transmembrane region" description="Helical" evidence="7">
    <location>
        <begin position="226"/>
        <end position="249"/>
    </location>
</feature>
<name>A0A8S4C358_9ACAR</name>
<feature type="transmembrane region" description="Helical" evidence="7">
    <location>
        <begin position="278"/>
        <end position="297"/>
    </location>
</feature>